<dbReference type="STRING" id="1076596.A0U91_05660"/>
<accession>A0A1U9LDK4</accession>
<sequence>MTAYLWWGLAVVTIAVLIWLVAYATKAGRNAQSVQTIQQAAEDAETEAGVQANMAKAQAEGPQDKAQLLARLDAGTG</sequence>
<dbReference type="RefSeq" id="WP_077930396.1">
    <property type="nucleotide sequence ID" value="NZ_CP014687.1"/>
</dbReference>
<reference evidence="2 3" key="1">
    <citation type="submission" date="2016-03" db="EMBL/GenBank/DDBJ databases">
        <title>Acetic acid bacteria sequencing.</title>
        <authorList>
            <person name="Brandt J."/>
            <person name="Jakob F."/>
            <person name="Vogel R.F."/>
        </authorList>
    </citation>
    <scope>NUCLEOTIDE SEQUENCE [LARGE SCALE GENOMIC DNA]</scope>
    <source>
        <strain evidence="2 3">TMW2.1084</strain>
    </source>
</reference>
<proteinExistence type="predicted"/>
<organism evidence="2 3">
    <name type="scientific">Acetobacter persici</name>
    <dbReference type="NCBI Taxonomy" id="1076596"/>
    <lineage>
        <taxon>Bacteria</taxon>
        <taxon>Pseudomonadati</taxon>
        <taxon>Pseudomonadota</taxon>
        <taxon>Alphaproteobacteria</taxon>
        <taxon>Acetobacterales</taxon>
        <taxon>Acetobacteraceae</taxon>
        <taxon>Acetobacter</taxon>
    </lineage>
</organism>
<dbReference type="AlphaFoldDB" id="A0A1U9LDK4"/>
<keyword evidence="1" id="KW-1133">Transmembrane helix</keyword>
<evidence type="ECO:0000313" key="3">
    <source>
        <dbReference type="Proteomes" id="UP000189055"/>
    </source>
</evidence>
<protein>
    <submittedName>
        <fullName evidence="2">Uncharacterized protein</fullName>
    </submittedName>
</protein>
<dbReference type="KEGG" id="aper:A0U91_05660"/>
<feature type="transmembrane region" description="Helical" evidence="1">
    <location>
        <begin position="6"/>
        <end position="25"/>
    </location>
</feature>
<gene>
    <name evidence="2" type="ORF">A0U91_05660</name>
</gene>
<evidence type="ECO:0000256" key="1">
    <source>
        <dbReference type="SAM" id="Phobius"/>
    </source>
</evidence>
<keyword evidence="1" id="KW-0812">Transmembrane</keyword>
<dbReference type="EMBL" id="CP014687">
    <property type="protein sequence ID" value="AQT04533.1"/>
    <property type="molecule type" value="Genomic_DNA"/>
</dbReference>
<keyword evidence="1" id="KW-0472">Membrane</keyword>
<name>A0A1U9LDK4_9PROT</name>
<dbReference type="Proteomes" id="UP000189055">
    <property type="component" value="Chromosome"/>
</dbReference>
<evidence type="ECO:0000313" key="2">
    <source>
        <dbReference type="EMBL" id="AQT04533.1"/>
    </source>
</evidence>